<dbReference type="GeneID" id="43589157"/>
<proteinExistence type="predicted"/>
<dbReference type="EMBL" id="CP144061">
    <property type="protein sequence ID" value="WWD21769.1"/>
    <property type="molecule type" value="Genomic_DNA"/>
</dbReference>
<dbReference type="Proteomes" id="UP000322225">
    <property type="component" value="Chromosome 11"/>
</dbReference>
<dbReference type="RefSeq" id="XP_031860815.1">
    <property type="nucleotide sequence ID" value="XM_032005016.1"/>
</dbReference>
<dbReference type="AlphaFoldDB" id="A0A5M6BYF7"/>
<keyword evidence="2" id="KW-1185">Reference proteome</keyword>
<organism evidence="1 2">
    <name type="scientific">Kwoniella shandongensis</name>
    <dbReference type="NCBI Taxonomy" id="1734106"/>
    <lineage>
        <taxon>Eukaryota</taxon>
        <taxon>Fungi</taxon>
        <taxon>Dikarya</taxon>
        <taxon>Basidiomycota</taxon>
        <taxon>Agaricomycotina</taxon>
        <taxon>Tremellomycetes</taxon>
        <taxon>Tremellales</taxon>
        <taxon>Cryptococcaceae</taxon>
        <taxon>Kwoniella</taxon>
    </lineage>
</organism>
<evidence type="ECO:0000313" key="2">
    <source>
        <dbReference type="Proteomes" id="UP000322225"/>
    </source>
</evidence>
<gene>
    <name evidence="1" type="ORF">CI109_106256</name>
</gene>
<name>A0A5M6BYF7_9TREE</name>
<sequence length="340" mass="39174">MSVLPSFELTTLSPLPPEITSRILQFVKRIPDTSHILNLIRINTSFYDELTTELYDELVVDEHNALKVFYGLGWMFGGTVHDMVLTDKDKELIENFEEGVSIARFSPSVRKMRWLKQVSKITLVDEEAMKCLLDAIIHFRALDVITTADPLASIPSEPFFCIAEWLILDSKLMTTLCTENPDLFMRAIVILPLGFQHTGLCIHLPETKLDDWDHESISELTYRIQALRLSLHNAHLCDIRFELPNTNLKFFLKEDSHCSHGQAIKKHLRWLLSPRSAGYHGRPDETASIEFFNSTTGNDFDPCNVLRSTIKNQLILDDWEDKVYVYGKDEIWVCEGCERR</sequence>
<dbReference type="KEGG" id="ksn:43589157"/>
<accession>A0A5M6BYF7</accession>
<evidence type="ECO:0000313" key="1">
    <source>
        <dbReference type="EMBL" id="WWD21769.1"/>
    </source>
</evidence>
<reference evidence="1" key="2">
    <citation type="submission" date="2024-01" db="EMBL/GenBank/DDBJ databases">
        <title>Comparative genomics of Cryptococcus and Kwoniella reveals pathogenesis evolution and contrasting modes of karyotype evolution via chromosome fusion or intercentromeric recombination.</title>
        <authorList>
            <person name="Coelho M.A."/>
            <person name="David-Palma M."/>
            <person name="Shea T."/>
            <person name="Bowers K."/>
            <person name="McGinley-Smith S."/>
            <person name="Mohammad A.W."/>
            <person name="Gnirke A."/>
            <person name="Yurkov A.M."/>
            <person name="Nowrousian M."/>
            <person name="Sun S."/>
            <person name="Cuomo C.A."/>
            <person name="Heitman J."/>
        </authorList>
    </citation>
    <scope>NUCLEOTIDE SEQUENCE</scope>
    <source>
        <strain evidence="1">CBS 12478</strain>
    </source>
</reference>
<dbReference type="OrthoDB" id="10319822at2759"/>
<reference evidence="1" key="1">
    <citation type="submission" date="2017-08" db="EMBL/GenBank/DDBJ databases">
        <authorList>
            <person name="Cuomo C."/>
            <person name="Billmyre B."/>
            <person name="Heitman J."/>
        </authorList>
    </citation>
    <scope>NUCLEOTIDE SEQUENCE</scope>
    <source>
        <strain evidence="1">CBS 12478</strain>
    </source>
</reference>
<protein>
    <submittedName>
        <fullName evidence="1">Uncharacterized protein</fullName>
    </submittedName>
</protein>